<evidence type="ECO:0008006" key="4">
    <source>
        <dbReference type="Google" id="ProtNLM"/>
    </source>
</evidence>
<dbReference type="OrthoDB" id="1271345at2"/>
<comment type="caution">
    <text evidence="2">The sequence shown here is derived from an EMBL/GenBank/DDBJ whole genome shotgun (WGS) entry which is preliminary data.</text>
</comment>
<organism evidence="2 3">
    <name type="scientific">Kaistella daneshvariae</name>
    <dbReference type="NCBI Taxonomy" id="2487074"/>
    <lineage>
        <taxon>Bacteria</taxon>
        <taxon>Pseudomonadati</taxon>
        <taxon>Bacteroidota</taxon>
        <taxon>Flavobacteriia</taxon>
        <taxon>Flavobacteriales</taxon>
        <taxon>Weeksellaceae</taxon>
        <taxon>Chryseobacterium group</taxon>
        <taxon>Kaistella</taxon>
    </lineage>
</organism>
<dbReference type="AlphaFoldDB" id="A0A3N0WTK0"/>
<sequence length="263" mass="30163">MRKLLLLAVFFIFNQFSAQYFTGEIIIRDKSVYYLNQIYVTNLSDQKTVYTDHFGSFKIPAKPGDIIRFTSIVTDRKDIKVTPDQLETLHNVVELKIAYYDIQEVVINKFKPTGNLRKDVTTLKNGEKALALQQMIGLPSPKGDGTSPQLPVAALQGGGLSFSIDSMYDILSGERKKKERAEQYEKMNTAVLNIKNYFGVPYFTALKIPENLIENFLQFVYSSDDIYSLVASRNYEAVTLYIEKYLPIYQRRLKNSSLMEQVK</sequence>
<dbReference type="Proteomes" id="UP000270224">
    <property type="component" value="Unassembled WGS sequence"/>
</dbReference>
<evidence type="ECO:0000313" key="2">
    <source>
        <dbReference type="EMBL" id="ROI08265.1"/>
    </source>
</evidence>
<gene>
    <name evidence="2" type="ORF">EGI11_11540</name>
</gene>
<evidence type="ECO:0000256" key="1">
    <source>
        <dbReference type="SAM" id="SignalP"/>
    </source>
</evidence>
<feature type="chain" id="PRO_5018299446" description="DUF4369 domain-containing protein" evidence="1">
    <location>
        <begin position="19"/>
        <end position="263"/>
    </location>
</feature>
<accession>A0A3N0WTK0</accession>
<feature type="signal peptide" evidence="1">
    <location>
        <begin position="1"/>
        <end position="18"/>
    </location>
</feature>
<keyword evidence="1" id="KW-0732">Signal</keyword>
<dbReference type="EMBL" id="RJUG01000004">
    <property type="protein sequence ID" value="ROI08265.1"/>
    <property type="molecule type" value="Genomic_DNA"/>
</dbReference>
<protein>
    <recommendedName>
        <fullName evidence="4">DUF4369 domain-containing protein</fullName>
    </recommendedName>
</protein>
<proteinExistence type="predicted"/>
<name>A0A3N0WTK0_9FLAO</name>
<evidence type="ECO:0000313" key="3">
    <source>
        <dbReference type="Proteomes" id="UP000270224"/>
    </source>
</evidence>
<dbReference type="RefSeq" id="WP_123266563.1">
    <property type="nucleotide sequence ID" value="NZ_RJUG01000004.1"/>
</dbReference>
<reference evidence="3" key="1">
    <citation type="submission" date="2018-11" db="EMBL/GenBank/DDBJ databases">
        <title>Proposal to divide the Flavobacteriaceae and reorganize its genera based on Amino Acid Identity values calculated from whole genome sequences.</title>
        <authorList>
            <person name="Nicholson A.C."/>
            <person name="Gulvik C.A."/>
            <person name="Whitney A.M."/>
            <person name="Humrighouse B.W."/>
            <person name="Bell M."/>
            <person name="Holmens B."/>
            <person name="Steigerwalt A."/>
            <person name="Villarma A."/>
            <person name="Sheth M."/>
            <person name="Batra D."/>
            <person name="Pryor J."/>
            <person name="Bernardet J.-F."/>
            <person name="Hugo C."/>
            <person name="Kampfer P."/>
            <person name="Newman J."/>
            <person name="Mcquiston J.R."/>
        </authorList>
    </citation>
    <scope>NUCLEOTIDE SEQUENCE [LARGE SCALE GENOMIC DNA]</scope>
    <source>
        <strain evidence="3">H3056</strain>
    </source>
</reference>